<evidence type="ECO:0000256" key="2">
    <source>
        <dbReference type="ARBA" id="ARBA00023235"/>
    </source>
</evidence>
<dbReference type="FunCoup" id="G0EE21">
    <property type="interactions" value="53"/>
</dbReference>
<dbReference type="GO" id="GO:0004476">
    <property type="term" value="F:mannose-6-phosphate isomerase activity"/>
    <property type="evidence" value="ECO:0007669"/>
    <property type="project" value="InterPro"/>
</dbReference>
<dbReference type="Pfam" id="PF10432">
    <property type="entry name" value="bact-PGI_C"/>
    <property type="match status" value="1"/>
</dbReference>
<dbReference type="PROSITE" id="PS51464">
    <property type="entry name" value="SIS"/>
    <property type="match status" value="1"/>
</dbReference>
<reference evidence="4 5" key="1">
    <citation type="journal article" date="2011" name="Stand. Genomic Sci.">
        <title>Complete genome sequence of the hyperthermophilic chemolithoautotroph Pyrolobus fumarii type strain (1A).</title>
        <authorList>
            <person name="Anderson I."/>
            <person name="Goker M."/>
            <person name="Nolan M."/>
            <person name="Lucas S."/>
            <person name="Hammon N."/>
            <person name="Deshpande S."/>
            <person name="Cheng J.F."/>
            <person name="Tapia R."/>
            <person name="Han C."/>
            <person name="Goodwin L."/>
            <person name="Pitluck S."/>
            <person name="Huntemann M."/>
            <person name="Liolios K."/>
            <person name="Ivanova N."/>
            <person name="Pagani I."/>
            <person name="Mavromatis K."/>
            <person name="Ovchinikova G."/>
            <person name="Pati A."/>
            <person name="Chen A."/>
            <person name="Palaniappan K."/>
            <person name="Land M."/>
            <person name="Hauser L."/>
            <person name="Brambilla E.M."/>
            <person name="Huber H."/>
            <person name="Yasawong M."/>
            <person name="Rohde M."/>
            <person name="Spring S."/>
            <person name="Abt B."/>
            <person name="Sikorski J."/>
            <person name="Wirth R."/>
            <person name="Detter J.C."/>
            <person name="Woyke T."/>
            <person name="Bristow J."/>
            <person name="Eisen J.A."/>
            <person name="Markowitz V."/>
            <person name="Hugenholtz P."/>
            <person name="Kyrpides N.C."/>
            <person name="Klenk H.P."/>
            <person name="Lapidus A."/>
        </authorList>
    </citation>
    <scope>NUCLEOTIDE SEQUENCE [LARGE SCALE GENOMIC DNA]</scope>
    <source>
        <strain evidence="5">DSM 11204 / 1A</strain>
    </source>
</reference>
<accession>G0EE21</accession>
<dbReference type="Proteomes" id="UP000001037">
    <property type="component" value="Chromosome"/>
</dbReference>
<dbReference type="eggNOG" id="arCOG00052">
    <property type="taxonomic scope" value="Archaea"/>
</dbReference>
<evidence type="ECO:0000313" key="5">
    <source>
        <dbReference type="Proteomes" id="UP000001037"/>
    </source>
</evidence>
<evidence type="ECO:0000256" key="1">
    <source>
        <dbReference type="ARBA" id="ARBA00010523"/>
    </source>
</evidence>
<evidence type="ECO:0000259" key="3">
    <source>
        <dbReference type="PROSITE" id="PS51464"/>
    </source>
</evidence>
<dbReference type="InterPro" id="IPR001347">
    <property type="entry name" value="SIS_dom"/>
</dbReference>
<organism evidence="4 5">
    <name type="scientific">Pyrolobus fumarii (strain DSM 11204 / 1A)</name>
    <dbReference type="NCBI Taxonomy" id="694429"/>
    <lineage>
        <taxon>Archaea</taxon>
        <taxon>Thermoproteota</taxon>
        <taxon>Thermoprotei</taxon>
        <taxon>Desulfurococcales</taxon>
        <taxon>Pyrodictiaceae</taxon>
        <taxon>Pyrolobus</taxon>
    </lineage>
</organism>
<dbReference type="HOGENOM" id="CLU_059687_0_0_2"/>
<feature type="domain" description="SIS" evidence="3">
    <location>
        <begin position="35"/>
        <end position="186"/>
    </location>
</feature>
<comment type="similarity">
    <text evidence="1">Belongs to the PGI/PMI family.</text>
</comment>
<dbReference type="GO" id="GO:0004347">
    <property type="term" value="F:glucose-6-phosphate isomerase activity"/>
    <property type="evidence" value="ECO:0007669"/>
    <property type="project" value="InterPro"/>
</dbReference>
<dbReference type="InterPro" id="IPR046348">
    <property type="entry name" value="SIS_dom_sf"/>
</dbReference>
<proteinExistence type="inferred from homology"/>
<dbReference type="InterPro" id="IPR019490">
    <property type="entry name" value="Glu6P/Mann6P_isomerase_C"/>
</dbReference>
<name>G0EE21_PYRF1</name>
<dbReference type="STRING" id="694429.Pyrfu_0065"/>
<dbReference type="KEGG" id="pfm:Pyrfu_0065"/>
<evidence type="ECO:0000313" key="4">
    <source>
        <dbReference type="EMBL" id="AEM37937.1"/>
    </source>
</evidence>
<dbReference type="GO" id="GO:0005975">
    <property type="term" value="P:carbohydrate metabolic process"/>
    <property type="evidence" value="ECO:0007669"/>
    <property type="project" value="InterPro"/>
</dbReference>
<dbReference type="Gene3D" id="3.40.50.10490">
    <property type="entry name" value="Glucose-6-phosphate isomerase like protein, domain 1"/>
    <property type="match status" value="2"/>
</dbReference>
<dbReference type="EMBL" id="CP002838">
    <property type="protein sequence ID" value="AEM37937.1"/>
    <property type="molecule type" value="Genomic_DNA"/>
</dbReference>
<sequence length="335" mass="35293">MWFLNGFEQLRDAYLSWPSLARESLEEGANAASKAPGAYACVDEVVVCGVGGSGVVGEYLQKVSDIYGGVPISVAKSTLAPRRAGRRTLALGVSFSGTTVETIKCVEAAADAGALVAVVSGKGPLASRAEARGWVYMRVPQGPAARSMFAALFYTALGFLRGLGLVSVPRGEVEASITALADAKIEDEAVKTAEVLRGSKLVVVTAGWELAPVATRAVQELAENSKKVGIPVYTPEALHNFIESVDVLGTIEGARVLALDWKGYTARKLYDHLVSKLSSVVGTVRVSIEQAGVLQALAWSTLFVGLASIHLARIEGADPQQIPKIKEARKVAESL</sequence>
<gene>
    <name evidence="4" type="ordered locus">Pyrfu_0065</name>
</gene>
<dbReference type="GO" id="GO:0097367">
    <property type="term" value="F:carbohydrate derivative binding"/>
    <property type="evidence" value="ECO:0007669"/>
    <property type="project" value="InterPro"/>
</dbReference>
<protein>
    <submittedName>
        <fullName evidence="4">Bifunctional glucose-6-phosphate/mannose-6-phosphate isomerase</fullName>
    </submittedName>
</protein>
<dbReference type="AlphaFoldDB" id="G0EE21"/>
<keyword evidence="5" id="KW-1185">Reference proteome</keyword>
<dbReference type="GO" id="GO:1901135">
    <property type="term" value="P:carbohydrate derivative metabolic process"/>
    <property type="evidence" value="ECO:0007669"/>
    <property type="project" value="InterPro"/>
</dbReference>
<dbReference type="SUPFAM" id="SSF53697">
    <property type="entry name" value="SIS domain"/>
    <property type="match status" value="1"/>
</dbReference>
<dbReference type="InParanoid" id="G0EE21"/>
<keyword evidence="2 4" id="KW-0413">Isomerase</keyword>